<evidence type="ECO:0000256" key="2">
    <source>
        <dbReference type="ARBA" id="ARBA00007375"/>
    </source>
</evidence>
<dbReference type="PANTHER" id="PTHR31885:SF6">
    <property type="entry name" value="GH04784P"/>
    <property type="match status" value="1"/>
</dbReference>
<keyword evidence="3 6" id="KW-0812">Transmembrane</keyword>
<keyword evidence="10" id="KW-1185">Reference proteome</keyword>
<protein>
    <submittedName>
        <fullName evidence="7">Lysoplasmalogenase</fullName>
    </submittedName>
</protein>
<dbReference type="GO" id="GO:0016787">
    <property type="term" value="F:hydrolase activity"/>
    <property type="evidence" value="ECO:0007669"/>
    <property type="project" value="TreeGrafter"/>
</dbReference>
<dbReference type="RefSeq" id="WP_119647510.1">
    <property type="nucleotide sequence ID" value="NZ_QXFI01000026.1"/>
</dbReference>
<dbReference type="PROSITE" id="PS51257">
    <property type="entry name" value="PROKAR_LIPOPROTEIN"/>
    <property type="match status" value="1"/>
</dbReference>
<organism evidence="7 9">
    <name type="scientific">Flagellimonas pelagia</name>
    <dbReference type="NCBI Taxonomy" id="2306998"/>
    <lineage>
        <taxon>Bacteria</taxon>
        <taxon>Pseudomonadati</taxon>
        <taxon>Bacteroidota</taxon>
        <taxon>Flavobacteriia</taxon>
        <taxon>Flavobacteriales</taxon>
        <taxon>Flavobacteriaceae</taxon>
        <taxon>Flagellimonas</taxon>
    </lineage>
</organism>
<evidence type="ECO:0000313" key="9">
    <source>
        <dbReference type="Proteomes" id="UP000266691"/>
    </source>
</evidence>
<evidence type="ECO:0000256" key="6">
    <source>
        <dbReference type="SAM" id="Phobius"/>
    </source>
</evidence>
<keyword evidence="4 6" id="KW-1133">Transmembrane helix</keyword>
<dbReference type="PANTHER" id="PTHR31885">
    <property type="entry name" value="GH04784P"/>
    <property type="match status" value="1"/>
</dbReference>
<comment type="caution">
    <text evidence="7">The sequence shown here is derived from an EMBL/GenBank/DDBJ whole genome shotgun (WGS) entry which is preliminary data.</text>
</comment>
<feature type="transmembrane region" description="Helical" evidence="6">
    <location>
        <begin position="109"/>
        <end position="128"/>
    </location>
</feature>
<name>A0A3A1NJR6_9FLAO</name>
<feature type="transmembrane region" description="Helical" evidence="6">
    <location>
        <begin position="56"/>
        <end position="74"/>
    </location>
</feature>
<keyword evidence="5 6" id="KW-0472">Membrane</keyword>
<dbReference type="GO" id="GO:0016020">
    <property type="term" value="C:membrane"/>
    <property type="evidence" value="ECO:0007669"/>
    <property type="project" value="UniProtKB-SubCell"/>
</dbReference>
<reference evidence="7 9" key="1">
    <citation type="submission" date="2018-08" db="EMBL/GenBank/DDBJ databases">
        <title>Proposal of Muricauda 72 sp.nov. and Muricauda NH166 sp.nov., isolated from seawater.</title>
        <authorList>
            <person name="Cheng H."/>
            <person name="Wu Y.-H."/>
            <person name="Guo L.-L."/>
            <person name="Xu X.-W."/>
        </authorList>
    </citation>
    <scope>NUCLEOTIDE SEQUENCE [LARGE SCALE GENOMIC DNA]</scope>
    <source>
        <strain evidence="7 9">72</strain>
    </source>
</reference>
<evidence type="ECO:0000313" key="7">
    <source>
        <dbReference type="EMBL" id="RIV43894.1"/>
    </source>
</evidence>
<evidence type="ECO:0000313" key="8">
    <source>
        <dbReference type="EMBL" id="TXJ93795.1"/>
    </source>
</evidence>
<proteinExistence type="inferred from homology"/>
<reference evidence="8 10" key="2">
    <citation type="submission" date="2019-07" db="EMBL/GenBank/DDBJ databases">
        <title>Draft genome of two Muricauda strains isolated from deep sea.</title>
        <authorList>
            <person name="Sun C."/>
        </authorList>
    </citation>
    <scope>NUCLEOTIDE SEQUENCE [LARGE SCALE GENOMIC DNA]</scope>
    <source>
        <strain evidence="8 10">72</strain>
    </source>
</reference>
<dbReference type="Pfam" id="PF07947">
    <property type="entry name" value="YhhN"/>
    <property type="match status" value="1"/>
</dbReference>
<dbReference type="EMBL" id="VNWK01000026">
    <property type="protein sequence ID" value="TXJ93795.1"/>
    <property type="molecule type" value="Genomic_DNA"/>
</dbReference>
<dbReference type="EMBL" id="QXFI01000026">
    <property type="protein sequence ID" value="RIV43894.1"/>
    <property type="molecule type" value="Genomic_DNA"/>
</dbReference>
<feature type="transmembrane region" description="Helical" evidence="6">
    <location>
        <begin position="195"/>
        <end position="212"/>
    </location>
</feature>
<evidence type="ECO:0000256" key="3">
    <source>
        <dbReference type="ARBA" id="ARBA00022692"/>
    </source>
</evidence>
<feature type="transmembrane region" description="Helical" evidence="6">
    <location>
        <begin position="80"/>
        <end position="102"/>
    </location>
</feature>
<evidence type="ECO:0000256" key="4">
    <source>
        <dbReference type="ARBA" id="ARBA00022989"/>
    </source>
</evidence>
<dbReference type="Proteomes" id="UP000266691">
    <property type="component" value="Unassembled WGS sequence"/>
</dbReference>
<accession>A0A3A1NJR6</accession>
<feature type="transmembrane region" description="Helical" evidence="6">
    <location>
        <begin position="7"/>
        <end position="23"/>
    </location>
</feature>
<dbReference type="AlphaFoldDB" id="A0A3A1NJR6"/>
<dbReference type="InterPro" id="IPR012506">
    <property type="entry name" value="TMEM86B-like"/>
</dbReference>
<evidence type="ECO:0000256" key="5">
    <source>
        <dbReference type="ARBA" id="ARBA00023136"/>
    </source>
</evidence>
<comment type="similarity">
    <text evidence="2">Belongs to the TMEM86 family.</text>
</comment>
<comment type="subcellular location">
    <subcellularLocation>
        <location evidence="1">Membrane</location>
        <topology evidence="1">Multi-pass membrane protein</topology>
    </subcellularLocation>
</comment>
<dbReference type="OrthoDB" id="1121536at2"/>
<feature type="transmembrane region" description="Helical" evidence="6">
    <location>
        <begin position="134"/>
        <end position="153"/>
    </location>
</feature>
<sequence>MWLRKNWVYGLLLVSCILAILGVTTSNFLYKSGTAGMGIIILMMLQFQKDKIFKDIWMIIAAFLFSIIGDWFLSNMNGDSMMFVKGIALFFLAHVGYLAYALMNGRVQWAFTGVVLAAYLIFFFVMLYPTFTDIILMIASLIYLLISCFSLGASVGMKVNGVVKWSYVFGIIMILFSDTIISFKEFMDYHTFDFLITPTYYLAHICITFSLMKRFEMQEESPKSVMN</sequence>
<evidence type="ECO:0000256" key="1">
    <source>
        <dbReference type="ARBA" id="ARBA00004141"/>
    </source>
</evidence>
<gene>
    <name evidence="7" type="ORF">D2V05_10325</name>
    <name evidence="8" type="ORF">FQ017_10215</name>
</gene>
<feature type="transmembrane region" description="Helical" evidence="6">
    <location>
        <begin position="165"/>
        <end position="183"/>
    </location>
</feature>
<evidence type="ECO:0000313" key="10">
    <source>
        <dbReference type="Proteomes" id="UP000321621"/>
    </source>
</evidence>
<feature type="transmembrane region" description="Helical" evidence="6">
    <location>
        <begin position="29"/>
        <end position="47"/>
    </location>
</feature>
<dbReference type="Proteomes" id="UP000321621">
    <property type="component" value="Unassembled WGS sequence"/>
</dbReference>